<gene>
    <name evidence="1" type="ORF">MUK42_02676</name>
</gene>
<evidence type="ECO:0000313" key="1">
    <source>
        <dbReference type="EMBL" id="URD84774.1"/>
    </source>
</evidence>
<keyword evidence="2" id="KW-1185">Reference proteome</keyword>
<feature type="non-terminal residue" evidence="1">
    <location>
        <position position="1"/>
    </location>
</feature>
<evidence type="ECO:0000313" key="2">
    <source>
        <dbReference type="Proteomes" id="UP001055439"/>
    </source>
</evidence>
<dbReference type="OrthoDB" id="62853at2759"/>
<reference evidence="1" key="1">
    <citation type="submission" date="2022-05" db="EMBL/GenBank/DDBJ databases">
        <title>The Musa troglodytarum L. genome provides insights into the mechanism of non-climacteric behaviour and enrichment of carotenoids.</title>
        <authorList>
            <person name="Wang J."/>
        </authorList>
    </citation>
    <scope>NUCLEOTIDE SEQUENCE</scope>
    <source>
        <tissue evidence="1">Leaf</tissue>
    </source>
</reference>
<dbReference type="AlphaFoldDB" id="A0A9E7EVK6"/>
<dbReference type="Proteomes" id="UP001055439">
    <property type="component" value="Chromosome 10"/>
</dbReference>
<protein>
    <submittedName>
        <fullName evidence="1">Uncharacterized protein</fullName>
    </submittedName>
</protein>
<organism evidence="1 2">
    <name type="scientific">Musa troglodytarum</name>
    <name type="common">fe'i banana</name>
    <dbReference type="NCBI Taxonomy" id="320322"/>
    <lineage>
        <taxon>Eukaryota</taxon>
        <taxon>Viridiplantae</taxon>
        <taxon>Streptophyta</taxon>
        <taxon>Embryophyta</taxon>
        <taxon>Tracheophyta</taxon>
        <taxon>Spermatophyta</taxon>
        <taxon>Magnoliopsida</taxon>
        <taxon>Liliopsida</taxon>
        <taxon>Zingiberales</taxon>
        <taxon>Musaceae</taxon>
        <taxon>Musa</taxon>
    </lineage>
</organism>
<sequence length="83" mass="8873">AGFGGARDKFERGLPPQAVTIPIDVTRDDPPLLYKKPLVSARTVNRPLFGPFSSGLLGSLVVPTHPPFLSFWGGETNPEVCGI</sequence>
<name>A0A9E7EVK6_9LILI</name>
<dbReference type="EMBL" id="CP097503">
    <property type="protein sequence ID" value="URD84774.1"/>
    <property type="molecule type" value="Genomic_DNA"/>
</dbReference>
<accession>A0A9E7EVK6</accession>
<proteinExistence type="predicted"/>